<dbReference type="CDD" id="cd16917">
    <property type="entry name" value="HATPase_UhpB-NarQ-NarX-like"/>
    <property type="match status" value="1"/>
</dbReference>
<accession>A0A6M4IGU2</accession>
<dbReference type="Pfam" id="PF08447">
    <property type="entry name" value="PAS_3"/>
    <property type="match status" value="2"/>
</dbReference>
<dbReference type="SMART" id="SM00387">
    <property type="entry name" value="HATPase_c"/>
    <property type="match status" value="1"/>
</dbReference>
<dbReference type="InterPro" id="IPR013656">
    <property type="entry name" value="PAS_4"/>
</dbReference>
<keyword evidence="2" id="KW-0418">Kinase</keyword>
<evidence type="ECO:0000256" key="3">
    <source>
        <dbReference type="ARBA" id="ARBA00023012"/>
    </source>
</evidence>
<dbReference type="Gene3D" id="3.30.450.20">
    <property type="entry name" value="PAS domain"/>
    <property type="match status" value="3"/>
</dbReference>
<dbReference type="KEGG" id="ggr:HKW67_00255"/>
<dbReference type="InterPro" id="IPR000014">
    <property type="entry name" value="PAS"/>
</dbReference>
<dbReference type="Pfam" id="PF07730">
    <property type="entry name" value="HisKA_3"/>
    <property type="match status" value="1"/>
</dbReference>
<dbReference type="Pfam" id="PF02518">
    <property type="entry name" value="HATPase_c"/>
    <property type="match status" value="1"/>
</dbReference>
<dbReference type="InterPro" id="IPR013655">
    <property type="entry name" value="PAS_fold_3"/>
</dbReference>
<sequence length="650" mass="72704">MDQSYARSKVPMSVPNIAVPPLRTRLSRTGEPAGFGGVVAAAAWHRRAEATRHDHELRALTDNAPDVIIRFDRELRIRYVNRIVEQYTGLSPAMLLGRRVGQLGLSEQNVREWEQGLADVLRTGIAGSMEFTFASPSGPRHFESRFVPEWSRDGTMQFLLGITRDVTERRQAEDAFRRSEAFLAVGQRITRTGSWSRNRLTGAVTWSDEHYRIFEVEPASTRPWSADAVREIFRDRVHPADRALVEDAIGLAIRDMTPLSLEYRLLLRDGSVKHLRSEGGQVSGDEYIGTTMDVTAERHAQEELRRSEAYLAEAQRLSHTGSWAWKIPGREIFWSREMFCIYGFDPADGTPSYEAVLGRAHPDDASIVHQALLLAFSAGTELRLLTRILVPGERMKWVETYGHPVRDEDGRLVEFVGTVVDVTERRVADRRLRRSRKARYEAVIAERTRIARDLHDGLLQDFTGVALQLEALALHARAVPTLSARFQELLQMTQHVGRKARLALHGMRSHRAYADLVAAVHDAAQRLSAPAELALHMRVSGQPRLVPEHVRDAAVSIVAEAMTNVVKHARAGTIRLSVAFGETHLRLSLRDDGCGLSVPGESRERARHFGLVGMRERAATIGAAFSTSSAPGRGTKISIEVPLRREQTAP</sequence>
<evidence type="ECO:0000256" key="1">
    <source>
        <dbReference type="ARBA" id="ARBA00022679"/>
    </source>
</evidence>
<dbReference type="InterPro" id="IPR050482">
    <property type="entry name" value="Sensor_HK_TwoCompSys"/>
</dbReference>
<evidence type="ECO:0000256" key="2">
    <source>
        <dbReference type="ARBA" id="ARBA00022777"/>
    </source>
</evidence>
<keyword evidence="3" id="KW-0902">Two-component regulatory system</keyword>
<dbReference type="Gene3D" id="2.10.70.100">
    <property type="match status" value="1"/>
</dbReference>
<dbReference type="InterPro" id="IPR035965">
    <property type="entry name" value="PAS-like_dom_sf"/>
</dbReference>
<dbReference type="InterPro" id="IPR011712">
    <property type="entry name" value="Sig_transdc_His_kin_sub3_dim/P"/>
</dbReference>
<dbReference type="GO" id="GO:0046983">
    <property type="term" value="F:protein dimerization activity"/>
    <property type="evidence" value="ECO:0007669"/>
    <property type="project" value="InterPro"/>
</dbReference>
<organism evidence="6 7">
    <name type="scientific">Gemmatimonas groenlandica</name>
    <dbReference type="NCBI Taxonomy" id="2732249"/>
    <lineage>
        <taxon>Bacteria</taxon>
        <taxon>Pseudomonadati</taxon>
        <taxon>Gemmatimonadota</taxon>
        <taxon>Gemmatimonadia</taxon>
        <taxon>Gemmatimonadales</taxon>
        <taxon>Gemmatimonadaceae</taxon>
        <taxon>Gemmatimonas</taxon>
    </lineage>
</organism>
<reference evidence="6 7" key="1">
    <citation type="submission" date="2020-05" db="EMBL/GenBank/DDBJ databases">
        <title>Complete genome sequence of Gemmatimonas greenlandica TET16.</title>
        <authorList>
            <person name="Zeng Y."/>
        </authorList>
    </citation>
    <scope>NUCLEOTIDE SEQUENCE [LARGE SCALE GENOMIC DNA]</scope>
    <source>
        <strain evidence="6 7">TET16</strain>
    </source>
</reference>
<dbReference type="PROSITE" id="PS50113">
    <property type="entry name" value="PAC"/>
    <property type="match status" value="2"/>
</dbReference>
<name>A0A6M4IGU2_9BACT</name>
<dbReference type="PANTHER" id="PTHR24421">
    <property type="entry name" value="NITRATE/NITRITE SENSOR PROTEIN NARX-RELATED"/>
    <property type="match status" value="1"/>
</dbReference>
<dbReference type="SMART" id="SM00086">
    <property type="entry name" value="PAC"/>
    <property type="match status" value="3"/>
</dbReference>
<dbReference type="Proteomes" id="UP000500938">
    <property type="component" value="Chromosome"/>
</dbReference>
<keyword evidence="7" id="KW-1185">Reference proteome</keyword>
<dbReference type="InterPro" id="IPR036890">
    <property type="entry name" value="HATPase_C_sf"/>
</dbReference>
<dbReference type="Gene3D" id="1.20.5.1930">
    <property type="match status" value="1"/>
</dbReference>
<dbReference type="InterPro" id="IPR003594">
    <property type="entry name" value="HATPase_dom"/>
</dbReference>
<proteinExistence type="predicted"/>
<feature type="domain" description="PAS" evidence="4">
    <location>
        <begin position="53"/>
        <end position="98"/>
    </location>
</feature>
<dbReference type="SUPFAM" id="SSF55874">
    <property type="entry name" value="ATPase domain of HSP90 chaperone/DNA topoisomerase II/histidine kinase"/>
    <property type="match status" value="1"/>
</dbReference>
<dbReference type="RefSeq" id="WP_171223479.1">
    <property type="nucleotide sequence ID" value="NZ_CP053085.1"/>
</dbReference>
<evidence type="ECO:0000313" key="7">
    <source>
        <dbReference type="Proteomes" id="UP000500938"/>
    </source>
</evidence>
<dbReference type="GO" id="GO:0000155">
    <property type="term" value="F:phosphorelay sensor kinase activity"/>
    <property type="evidence" value="ECO:0007669"/>
    <property type="project" value="InterPro"/>
</dbReference>
<gene>
    <name evidence="6" type="ORF">HKW67_00255</name>
</gene>
<dbReference type="NCBIfam" id="TIGR00229">
    <property type="entry name" value="sensory_box"/>
    <property type="match status" value="1"/>
</dbReference>
<dbReference type="SMART" id="SM00091">
    <property type="entry name" value="PAS"/>
    <property type="match status" value="2"/>
</dbReference>
<dbReference type="AlphaFoldDB" id="A0A6M4IGU2"/>
<evidence type="ECO:0000313" key="6">
    <source>
        <dbReference type="EMBL" id="QJR34053.1"/>
    </source>
</evidence>
<evidence type="ECO:0000259" key="4">
    <source>
        <dbReference type="PROSITE" id="PS50112"/>
    </source>
</evidence>
<evidence type="ECO:0000259" key="5">
    <source>
        <dbReference type="PROSITE" id="PS50113"/>
    </source>
</evidence>
<dbReference type="PROSITE" id="PS50112">
    <property type="entry name" value="PAS"/>
    <property type="match status" value="1"/>
</dbReference>
<dbReference type="InterPro" id="IPR000700">
    <property type="entry name" value="PAS-assoc_C"/>
</dbReference>
<keyword evidence="1" id="KW-0808">Transferase</keyword>
<dbReference type="InterPro" id="IPR001610">
    <property type="entry name" value="PAC"/>
</dbReference>
<protein>
    <submittedName>
        <fullName evidence="6">PAS domain-containing protein</fullName>
    </submittedName>
</protein>
<dbReference type="Pfam" id="PF08448">
    <property type="entry name" value="PAS_4"/>
    <property type="match status" value="1"/>
</dbReference>
<feature type="domain" description="PAC" evidence="5">
    <location>
        <begin position="378"/>
        <end position="434"/>
    </location>
</feature>
<dbReference type="SUPFAM" id="SSF55785">
    <property type="entry name" value="PYP-like sensor domain (PAS domain)"/>
    <property type="match status" value="3"/>
</dbReference>
<dbReference type="EMBL" id="CP053085">
    <property type="protein sequence ID" value="QJR34053.1"/>
    <property type="molecule type" value="Genomic_DNA"/>
</dbReference>
<dbReference type="Gene3D" id="3.30.565.10">
    <property type="entry name" value="Histidine kinase-like ATPase, C-terminal domain"/>
    <property type="match status" value="1"/>
</dbReference>
<dbReference type="GO" id="GO:0016020">
    <property type="term" value="C:membrane"/>
    <property type="evidence" value="ECO:0007669"/>
    <property type="project" value="InterPro"/>
</dbReference>
<feature type="domain" description="PAC" evidence="5">
    <location>
        <begin position="127"/>
        <end position="178"/>
    </location>
</feature>
<dbReference type="CDD" id="cd00130">
    <property type="entry name" value="PAS"/>
    <property type="match status" value="3"/>
</dbReference>